<evidence type="ECO:0000256" key="1">
    <source>
        <dbReference type="ARBA" id="ARBA00022801"/>
    </source>
</evidence>
<sequence length="327" mass="35354">MTSRRKRIGMTQTNLARPHGLTRIDPVLRDAAVELGAFEFRAETLAAEREHANLLAAQRAAAADTSGVSIDSRSIAGPGGQLGLRLYRGDTESPAPLVVYAHGGGFVTGNLETDHAYCVELARDGGCLVVSVDYRLAPENPCPAALDDVEAAFRYVVDNSEELDADAGRIAVMGRDAGAALVAGLTQRMFDQEGPAILMQILHQPMLDSDATPSRREFQRTPGLNGPAVSRAWNHYLGHASASGQHVPAHRANLEGLPPTFVSCSEIDPCRDEAIDYANRLLHAYVHTELHVIAATFNGFDSMVPDWIVSRENRALHAQAVRRVFAM</sequence>
<name>A0A7U5RUW3_MYCIT</name>
<dbReference type="InterPro" id="IPR029058">
    <property type="entry name" value="AB_hydrolase_fold"/>
</dbReference>
<dbReference type="InterPro" id="IPR050300">
    <property type="entry name" value="GDXG_lipolytic_enzyme"/>
</dbReference>
<dbReference type="Gene3D" id="3.40.50.1820">
    <property type="entry name" value="alpha/beta hydrolase"/>
    <property type="match status" value="1"/>
</dbReference>
<dbReference type="Proteomes" id="UP000198286">
    <property type="component" value="Chromosome"/>
</dbReference>
<evidence type="ECO:0000313" key="4">
    <source>
        <dbReference type="Proteomes" id="UP000198286"/>
    </source>
</evidence>
<protein>
    <submittedName>
        <fullName evidence="3">Alpha/beta hydrolase</fullName>
    </submittedName>
</protein>
<keyword evidence="1 3" id="KW-0378">Hydrolase</keyword>
<organism evidence="3 4">
    <name type="scientific">Mycobacterium intracellulare subsp. chimaera</name>
    <dbReference type="NCBI Taxonomy" id="222805"/>
    <lineage>
        <taxon>Bacteria</taxon>
        <taxon>Bacillati</taxon>
        <taxon>Actinomycetota</taxon>
        <taxon>Actinomycetes</taxon>
        <taxon>Mycobacteriales</taxon>
        <taxon>Mycobacteriaceae</taxon>
        <taxon>Mycobacterium</taxon>
        <taxon>Mycobacterium avium complex (MAC)</taxon>
    </lineage>
</organism>
<feature type="domain" description="Alpha/beta hydrolase fold-3" evidence="2">
    <location>
        <begin position="98"/>
        <end position="300"/>
    </location>
</feature>
<dbReference type="GO" id="GO:0016787">
    <property type="term" value="F:hydrolase activity"/>
    <property type="evidence" value="ECO:0007669"/>
    <property type="project" value="UniProtKB-KW"/>
</dbReference>
<dbReference type="SUPFAM" id="SSF53474">
    <property type="entry name" value="alpha/beta-Hydrolases"/>
    <property type="match status" value="1"/>
</dbReference>
<dbReference type="PANTHER" id="PTHR48081:SF8">
    <property type="entry name" value="ALPHA_BETA HYDROLASE FOLD-3 DOMAIN-CONTAINING PROTEIN-RELATED"/>
    <property type="match status" value="1"/>
</dbReference>
<evidence type="ECO:0000313" key="3">
    <source>
        <dbReference type="EMBL" id="ASL14214.1"/>
    </source>
</evidence>
<gene>
    <name evidence="3" type="ORF">MYCOZU2_01788</name>
</gene>
<proteinExistence type="predicted"/>
<reference evidence="3 4" key="1">
    <citation type="journal article" date="2017" name="Lancet Infect. Dis.">
        <title>Global outbreak of severe Mycobacterium chimaera disease after cardiac surgery: a molecular epidemiological study.</title>
        <authorList>
            <person name="van Ingen J."/>
            <person name="Kohl T."/>
            <person name="Kranzer K."/>
            <person name="Hasse B."/>
            <person name="Keller P."/>
            <person name="Szafranska A."/>
            <person name="Hillemann D."/>
            <person name="Chand M."/>
            <person name="Schreiber P."/>
            <person name="Sommerstein R."/>
            <person name="Berger C."/>
            <person name="Genoni M."/>
            <person name="Ruegg C."/>
            <person name="Troillet N."/>
            <person name="Widmer A.F."/>
            <person name="Becker S.L."/>
            <person name="Herrmann M."/>
            <person name="Eckmanns T."/>
            <person name="Haller S."/>
            <person name="Hoeller C."/>
            <person name="Debast S.B."/>
            <person name="Wolfhagen M.J."/>
            <person name="Hopman J."/>
            <person name="Kluytmans J."/>
            <person name="Langelaar M."/>
            <person name="Notermans D.W."/>
            <person name="ten Oever J."/>
            <person name="van den Barselaar P."/>
            <person name="Vonk A.B.A."/>
            <person name="Vos M.C."/>
            <person name="Ahmed N."/>
            <person name="Brown T."/>
            <person name="Crook D."/>
            <person name="Lamagni T."/>
            <person name="Phin N."/>
            <person name="Smith E.G."/>
            <person name="Zambon M."/>
            <person name="Serr A."/>
            <person name="Goetting T."/>
            <person name="Ebner W."/>
            <person name="Thuermer A."/>
            <person name="Utpatel C."/>
            <person name="Sproer C."/>
            <person name="Bunk B."/>
            <person name="Nubel U."/>
            <person name="Bloemberg G."/>
            <person name="Bottger E."/>
            <person name="Niemann S."/>
            <person name="Wagner D."/>
            <person name="Sax H."/>
        </authorList>
    </citation>
    <scope>NUCLEOTIDE SEQUENCE [LARGE SCALE GENOMIC DNA]</scope>
    <source>
        <strain evidence="3 4">ZUERICH-2</strain>
    </source>
</reference>
<accession>A0A7U5RUW3</accession>
<dbReference type="EMBL" id="CP015267">
    <property type="protein sequence ID" value="ASL14214.1"/>
    <property type="molecule type" value="Genomic_DNA"/>
</dbReference>
<dbReference type="InterPro" id="IPR013094">
    <property type="entry name" value="AB_hydrolase_3"/>
</dbReference>
<dbReference type="Pfam" id="PF07859">
    <property type="entry name" value="Abhydrolase_3"/>
    <property type="match status" value="1"/>
</dbReference>
<dbReference type="PANTHER" id="PTHR48081">
    <property type="entry name" value="AB HYDROLASE SUPERFAMILY PROTEIN C4A8.06C"/>
    <property type="match status" value="1"/>
</dbReference>
<evidence type="ECO:0000259" key="2">
    <source>
        <dbReference type="Pfam" id="PF07859"/>
    </source>
</evidence>
<dbReference type="AlphaFoldDB" id="A0A7U5RUW3"/>